<keyword evidence="2" id="KW-1185">Reference proteome</keyword>
<protein>
    <submittedName>
        <fullName evidence="1">Uncharacterized protein</fullName>
    </submittedName>
</protein>
<evidence type="ECO:0000313" key="1">
    <source>
        <dbReference type="EMBL" id="AWN22398.1"/>
    </source>
</evidence>
<accession>A0A2Z3JKF1</accession>
<reference evidence="1 2" key="1">
    <citation type="submission" date="2018-05" db="EMBL/GenBank/DDBJ databases">
        <title>Complete Genome Sequence of Deinococcus sp. strain 17bor-2.</title>
        <authorList>
            <person name="Srinivasan S."/>
        </authorList>
    </citation>
    <scope>NUCLEOTIDE SEQUENCE [LARGE SCALE GENOMIC DNA]</scope>
    <source>
        <strain evidence="1 2">17bor-2</strain>
    </source>
</reference>
<gene>
    <name evidence="1" type="ORF">DKM44_03410</name>
</gene>
<dbReference type="AlphaFoldDB" id="A0A2Z3JKF1"/>
<organism evidence="1 2">
    <name type="scientific">Deinococcus irradiatisoli</name>
    <dbReference type="NCBI Taxonomy" id="2202254"/>
    <lineage>
        <taxon>Bacteria</taxon>
        <taxon>Thermotogati</taxon>
        <taxon>Deinococcota</taxon>
        <taxon>Deinococci</taxon>
        <taxon>Deinococcales</taxon>
        <taxon>Deinococcaceae</taxon>
        <taxon>Deinococcus</taxon>
    </lineage>
</organism>
<dbReference type="Proteomes" id="UP000245368">
    <property type="component" value="Chromosome"/>
</dbReference>
<proteinExistence type="predicted"/>
<name>A0A2Z3JKF1_9DEIO</name>
<dbReference type="EMBL" id="CP029494">
    <property type="protein sequence ID" value="AWN22398.1"/>
    <property type="molecule type" value="Genomic_DNA"/>
</dbReference>
<sequence length="231" mass="24941">MASSPVGLIAQSDWRSKLAPLLPQSGQLAQVMETRPKFSMTEVRRRVMDVGGDQQVLQQMLSSAERGVAPQYDKRVKISEADFQRYLVIQQELQPNGKIVRLSVTRSSTQLTFGDAGGTALLRGIILDLVNGDMRFPEGFSAKPEALVITAAQAQAADDPLGPRSGYVWKVRGSNPTTQTALNGHFALLALSDGSVLISYNRNGILRGAVGTGNLILSFSRDGAAITSRER</sequence>
<dbReference type="KEGG" id="dez:DKM44_03410"/>
<evidence type="ECO:0000313" key="2">
    <source>
        <dbReference type="Proteomes" id="UP000245368"/>
    </source>
</evidence>